<dbReference type="SUPFAM" id="SSF51294">
    <property type="entry name" value="Hedgehog/intein (Hint) domain"/>
    <property type="match status" value="1"/>
</dbReference>
<evidence type="ECO:0000313" key="2">
    <source>
        <dbReference type="EMBL" id="QHU14105.1"/>
    </source>
</evidence>
<dbReference type="InterPro" id="IPR036844">
    <property type="entry name" value="Hint_dom_sf"/>
</dbReference>
<keyword evidence="1" id="KW-0472">Membrane</keyword>
<keyword evidence="1" id="KW-1133">Transmembrane helix</keyword>
<feature type="transmembrane region" description="Helical" evidence="1">
    <location>
        <begin position="192"/>
        <end position="225"/>
    </location>
</feature>
<accession>A0A6C0K7T0</accession>
<evidence type="ECO:0000256" key="1">
    <source>
        <dbReference type="SAM" id="Phobius"/>
    </source>
</evidence>
<dbReference type="EMBL" id="MN740830">
    <property type="protein sequence ID" value="QHU14105.1"/>
    <property type="molecule type" value="Genomic_DNA"/>
</dbReference>
<evidence type="ECO:0008006" key="3">
    <source>
        <dbReference type="Google" id="ProtNLM"/>
    </source>
</evidence>
<sequence length="522" mass="58462">METAPIASAIQLPSKSWTESAFLFLTISIVFCFGFAMLIGQSSAADIIAHWADRRCDLDVMMSAFYYKPADDIRSASQFTTDNFTFCVGSKTETYLHSLFGSLFEVLRKQMGAADIMTEVMTSLKTSLSSIYTPFSKMMGDFFNKFQQIGALGSRVFQHLYMSMKKAAGVATASIFIGLSLQTALLNTVDFLINVIMIVLYIMIALAVIFFFPILPVMAMVYLAVNGIEMALPGRTGSMGAVFCFDESTRILLQNGTTLPINEIKVGDVLLNGQIVEARIKLMGPLSPLYVIDGVEVSGDHRIWSAEKRLWTLVKDHPSAYKSFNHPDLLWTLITSNREIPVQGLHSVQRFADWEELPDTDENAALWDKIVTDLFGQVSNTQVPNNPPVLSGGLHVKKFQAGWIPLCTVQQGDWIMGENRWTKVLGVCHRQAHGGIGEKESRITDGVWIKEDTFYPSWVHSTKKSDTISWLGYHLITEEGAFRIRGLDSSSITDTIVRDFTEVGWWRLPETYTRVEKSMSRL</sequence>
<dbReference type="AlphaFoldDB" id="A0A6C0K7T0"/>
<protein>
    <recommendedName>
        <fullName evidence="3">Hedgehog/Intein (Hint) domain-containing protein</fullName>
    </recommendedName>
</protein>
<feature type="transmembrane region" description="Helical" evidence="1">
    <location>
        <begin position="20"/>
        <end position="40"/>
    </location>
</feature>
<proteinExistence type="predicted"/>
<reference evidence="2" key="1">
    <citation type="journal article" date="2020" name="Nature">
        <title>Giant virus diversity and host interactions through global metagenomics.</title>
        <authorList>
            <person name="Schulz F."/>
            <person name="Roux S."/>
            <person name="Paez-Espino D."/>
            <person name="Jungbluth S."/>
            <person name="Walsh D.A."/>
            <person name="Denef V.J."/>
            <person name="McMahon K.D."/>
            <person name="Konstantinidis K.T."/>
            <person name="Eloe-Fadrosh E.A."/>
            <person name="Kyrpides N.C."/>
            <person name="Woyke T."/>
        </authorList>
    </citation>
    <scope>NUCLEOTIDE SEQUENCE</scope>
    <source>
        <strain evidence="2">GVMAG-S-1101182-85</strain>
    </source>
</reference>
<name>A0A6C0K7T0_9ZZZZ</name>
<organism evidence="2">
    <name type="scientific">viral metagenome</name>
    <dbReference type="NCBI Taxonomy" id="1070528"/>
    <lineage>
        <taxon>unclassified sequences</taxon>
        <taxon>metagenomes</taxon>
        <taxon>organismal metagenomes</taxon>
    </lineage>
</organism>
<keyword evidence="1" id="KW-0812">Transmembrane</keyword>
<feature type="transmembrane region" description="Helical" evidence="1">
    <location>
        <begin position="167"/>
        <end position="186"/>
    </location>
</feature>